<accession>A0AAV3SLS3</accession>
<dbReference type="NCBIfam" id="TIGR02258">
    <property type="entry name" value="2_5_ligase"/>
    <property type="match status" value="1"/>
</dbReference>
<feature type="short sequence motif" description="HXTX 1" evidence="2">
    <location>
        <begin position="38"/>
        <end position="41"/>
    </location>
</feature>
<evidence type="ECO:0000313" key="5">
    <source>
        <dbReference type="Proteomes" id="UP000830542"/>
    </source>
</evidence>
<dbReference type="Gene3D" id="3.90.1140.10">
    <property type="entry name" value="Cyclic phosphodiesterase"/>
    <property type="match status" value="1"/>
</dbReference>
<keyword evidence="5" id="KW-1185">Reference proteome</keyword>
<name>A0AAV3SLS3_HALDO</name>
<dbReference type="AlphaFoldDB" id="A0AAV3SLS3"/>
<protein>
    <recommendedName>
        <fullName evidence="2">RNA 2',3'-cyclic phosphodiesterase</fullName>
        <shortName evidence="2">RNA 2',3'-CPDase</shortName>
        <ecNumber evidence="2">3.1.4.58</ecNumber>
    </recommendedName>
</protein>
<comment type="function">
    <text evidence="2">Hydrolyzes RNA 2',3'-cyclic phosphodiester to an RNA 2'-phosphomonoester.</text>
</comment>
<comment type="catalytic activity">
    <reaction evidence="2">
        <text>a 3'-end 2',3'-cyclophospho-ribonucleotide-RNA + H2O = a 3'-end 2'-phospho-ribonucleotide-RNA + H(+)</text>
        <dbReference type="Rhea" id="RHEA:11828"/>
        <dbReference type="Rhea" id="RHEA-COMP:10464"/>
        <dbReference type="Rhea" id="RHEA-COMP:17353"/>
        <dbReference type="ChEBI" id="CHEBI:15377"/>
        <dbReference type="ChEBI" id="CHEBI:15378"/>
        <dbReference type="ChEBI" id="CHEBI:83064"/>
        <dbReference type="ChEBI" id="CHEBI:173113"/>
        <dbReference type="EC" id="3.1.4.58"/>
    </reaction>
</comment>
<feature type="short sequence motif" description="HXTX 2" evidence="2">
    <location>
        <begin position="127"/>
        <end position="130"/>
    </location>
</feature>
<dbReference type="Proteomes" id="UP001500962">
    <property type="component" value="Unassembled WGS sequence"/>
</dbReference>
<dbReference type="InterPro" id="IPR004175">
    <property type="entry name" value="RNA_CPDase"/>
</dbReference>
<dbReference type="RefSeq" id="WP_244703192.1">
    <property type="nucleotide sequence ID" value="NZ_BAAADN010000089.1"/>
</dbReference>
<proteinExistence type="inferred from homology"/>
<dbReference type="EMBL" id="BAAADN010000089">
    <property type="protein sequence ID" value="GAA0477116.1"/>
    <property type="molecule type" value="Genomic_DNA"/>
</dbReference>
<dbReference type="Proteomes" id="UP000830542">
    <property type="component" value="Chromosome"/>
</dbReference>
<evidence type="ECO:0000313" key="6">
    <source>
        <dbReference type="Proteomes" id="UP001500962"/>
    </source>
</evidence>
<reference evidence="4" key="2">
    <citation type="submission" date="2022-04" db="EMBL/GenBank/DDBJ databases">
        <title>Sequencing and genomic assembly of Halococcus dombrowskii.</title>
        <authorList>
            <person name="Lim S.W."/>
            <person name="MacLea K.S."/>
        </authorList>
    </citation>
    <scope>NUCLEOTIDE SEQUENCE</scope>
    <source>
        <strain evidence="4">H4</strain>
    </source>
</reference>
<dbReference type="PANTHER" id="PTHR35561:SF1">
    <property type="entry name" value="RNA 2',3'-CYCLIC PHOSPHODIESTERASE"/>
    <property type="match status" value="1"/>
</dbReference>
<feature type="active site" description="Proton donor" evidence="2">
    <location>
        <position position="38"/>
    </location>
</feature>
<dbReference type="GeneID" id="71760523"/>
<dbReference type="Pfam" id="PF13563">
    <property type="entry name" value="2_5_RNA_ligase2"/>
    <property type="match status" value="1"/>
</dbReference>
<dbReference type="KEGG" id="hdo:MUK72_01705"/>
<keyword evidence="1 2" id="KW-0378">Hydrolase</keyword>
<dbReference type="EMBL" id="CP095005">
    <property type="protein sequence ID" value="UOO95437.1"/>
    <property type="molecule type" value="Genomic_DNA"/>
</dbReference>
<dbReference type="HAMAP" id="MF_01940">
    <property type="entry name" value="RNA_CPDase"/>
    <property type="match status" value="1"/>
</dbReference>
<reference evidence="3" key="1">
    <citation type="journal article" date="2014" name="Int. J. Syst. Evol. Microbiol.">
        <title>Complete genome sequence of Corynebacterium casei LMG S-19264T (=DSM 44701T), isolated from a smear-ripened cheese.</title>
        <authorList>
            <consortium name="US DOE Joint Genome Institute (JGI-PGF)"/>
            <person name="Walter F."/>
            <person name="Albersmeier A."/>
            <person name="Kalinowski J."/>
            <person name="Ruckert C."/>
        </authorList>
    </citation>
    <scope>NUCLEOTIDE SEQUENCE</scope>
    <source>
        <strain evidence="3">JCM 12289</strain>
    </source>
</reference>
<feature type="active site" description="Proton acceptor" evidence="2">
    <location>
        <position position="127"/>
    </location>
</feature>
<dbReference type="InterPro" id="IPR009097">
    <property type="entry name" value="Cyclic_Pdiesterase"/>
</dbReference>
<sequence length="183" mass="20114">MRLFVSVDLAGFDTEIERIQDRFADASGVRRTDPANVHVTLKFLGDVDDERVPALTDALETAIDEAGIDPFTAEFGGLGAFPSDEYIRVLWIGVREGGDELTRLHEAIEGRTTEMGFDPEAHAFTPHATIARMDHAGGKEHVQRVLREDDPTVGTREIAAVELTESVLTDDGADYTTVERFAL</sequence>
<evidence type="ECO:0000313" key="3">
    <source>
        <dbReference type="EMBL" id="GAA0477116.1"/>
    </source>
</evidence>
<dbReference type="SUPFAM" id="SSF55144">
    <property type="entry name" value="LigT-like"/>
    <property type="match status" value="1"/>
</dbReference>
<gene>
    <name evidence="3" type="primary">thpR</name>
    <name evidence="3" type="ORF">GCM10008985_36830</name>
    <name evidence="4" type="ORF">MUK72_01705</name>
</gene>
<evidence type="ECO:0000256" key="1">
    <source>
        <dbReference type="ARBA" id="ARBA00022801"/>
    </source>
</evidence>
<reference evidence="3" key="3">
    <citation type="submission" date="2023-12" db="EMBL/GenBank/DDBJ databases">
        <authorList>
            <person name="Sun Q."/>
            <person name="Inoue M."/>
        </authorList>
    </citation>
    <scope>NUCLEOTIDE SEQUENCE</scope>
    <source>
        <strain evidence="3">JCM 12289</strain>
    </source>
</reference>
<dbReference type="GO" id="GO:0008664">
    <property type="term" value="F:RNA 2',3'-cyclic 3'-phosphodiesterase activity"/>
    <property type="evidence" value="ECO:0007669"/>
    <property type="project" value="UniProtKB-EC"/>
</dbReference>
<evidence type="ECO:0000313" key="4">
    <source>
        <dbReference type="EMBL" id="UOO95437.1"/>
    </source>
</evidence>
<evidence type="ECO:0000256" key="2">
    <source>
        <dbReference type="HAMAP-Rule" id="MF_01940"/>
    </source>
</evidence>
<comment type="similarity">
    <text evidence="2">Belongs to the 2H phosphoesterase superfamily. ThpR family.</text>
</comment>
<organism evidence="3 6">
    <name type="scientific">Halococcus dombrowskii</name>
    <dbReference type="NCBI Taxonomy" id="179637"/>
    <lineage>
        <taxon>Archaea</taxon>
        <taxon>Methanobacteriati</taxon>
        <taxon>Methanobacteriota</taxon>
        <taxon>Stenosarchaea group</taxon>
        <taxon>Halobacteria</taxon>
        <taxon>Halobacteriales</taxon>
        <taxon>Halococcaceae</taxon>
        <taxon>Halococcus</taxon>
    </lineage>
</organism>
<dbReference type="PANTHER" id="PTHR35561">
    <property type="entry name" value="RNA 2',3'-CYCLIC PHOSPHODIESTERASE"/>
    <property type="match status" value="1"/>
</dbReference>
<dbReference type="EC" id="3.1.4.58" evidence="2"/>
<dbReference type="GO" id="GO:0004113">
    <property type="term" value="F:2',3'-cyclic-nucleotide 3'-phosphodiesterase activity"/>
    <property type="evidence" value="ECO:0007669"/>
    <property type="project" value="InterPro"/>
</dbReference>